<sequence>MAVIRRRRSSMWETVRETPRDWLMQWVEDYELIDWNKVSEATSWPFALVLNVVFVLVSTARQLSPSGNATMGILGRNPQRWDDISSSGASRWRGTLLFLQLLLFALSVGNTWWMFSTRRTYQLRLRDAESKAMSSNCRRVALGTRRPQWAGRWWGWMVWAVWKRVMGVDDSIQGEIWELSLWMPSVFARNLFCWFSPVQLLTLSFMNGSNWFYILPMAAAVAGQCTVLVLAYATMVKDKQIIFGEMYDEYNENFVNPRVFAPKQDVATSTMEDWAVEQRRNAAVNASASRAFLPQGVYRPLSAAERQQSVPAPYASSRVSGQRYDVRRTSMLTSIGGKTDRPAVSVPVPAPVSYDRYGRRISQVQNLDPVGSFKARDRSDSRRRNTGMTVDNGAYE</sequence>
<dbReference type="Proteomes" id="UP001140096">
    <property type="component" value="Unassembled WGS sequence"/>
</dbReference>
<protein>
    <submittedName>
        <fullName evidence="1">Uncharacterized protein</fullName>
    </submittedName>
</protein>
<evidence type="ECO:0000313" key="2">
    <source>
        <dbReference type="Proteomes" id="UP001140096"/>
    </source>
</evidence>
<dbReference type="EMBL" id="JANBUP010001127">
    <property type="protein sequence ID" value="KAJ2808151.1"/>
    <property type="molecule type" value="Genomic_DNA"/>
</dbReference>
<organism evidence="1 2">
    <name type="scientific">Coemansia furcata</name>
    <dbReference type="NCBI Taxonomy" id="417177"/>
    <lineage>
        <taxon>Eukaryota</taxon>
        <taxon>Fungi</taxon>
        <taxon>Fungi incertae sedis</taxon>
        <taxon>Zoopagomycota</taxon>
        <taxon>Kickxellomycotina</taxon>
        <taxon>Kickxellomycetes</taxon>
        <taxon>Kickxellales</taxon>
        <taxon>Kickxellaceae</taxon>
        <taxon>Coemansia</taxon>
    </lineage>
</organism>
<accession>A0ACC1LGS3</accession>
<proteinExistence type="predicted"/>
<reference evidence="1" key="1">
    <citation type="submission" date="2022-07" db="EMBL/GenBank/DDBJ databases">
        <title>Phylogenomic reconstructions and comparative analyses of Kickxellomycotina fungi.</title>
        <authorList>
            <person name="Reynolds N.K."/>
            <person name="Stajich J.E."/>
            <person name="Barry K."/>
            <person name="Grigoriev I.V."/>
            <person name="Crous P."/>
            <person name="Smith M.E."/>
        </authorList>
    </citation>
    <scope>NUCLEOTIDE SEQUENCE</scope>
    <source>
        <strain evidence="1">CBS 102833</strain>
    </source>
</reference>
<name>A0ACC1LGS3_9FUNG</name>
<keyword evidence="2" id="KW-1185">Reference proteome</keyword>
<evidence type="ECO:0000313" key="1">
    <source>
        <dbReference type="EMBL" id="KAJ2808151.1"/>
    </source>
</evidence>
<gene>
    <name evidence="1" type="ORF">H4S07_003460</name>
</gene>
<comment type="caution">
    <text evidence="1">The sequence shown here is derived from an EMBL/GenBank/DDBJ whole genome shotgun (WGS) entry which is preliminary data.</text>
</comment>